<dbReference type="InterPro" id="IPR007861">
    <property type="entry name" value="DNA_mismatch_repair_MutS_clamp"/>
</dbReference>
<feature type="compositionally biased region" description="Basic and acidic residues" evidence="9">
    <location>
        <begin position="68"/>
        <end position="81"/>
    </location>
</feature>
<dbReference type="InterPro" id="IPR007695">
    <property type="entry name" value="DNA_mismatch_repair_MutS-lik_N"/>
</dbReference>
<dbReference type="HOGENOM" id="CLU_002472_1_3_1"/>
<evidence type="ECO:0000256" key="8">
    <source>
        <dbReference type="SAM" id="Coils"/>
    </source>
</evidence>
<dbReference type="PROSITE" id="PS00486">
    <property type="entry name" value="DNA_MISMATCH_REPAIR_2"/>
    <property type="match status" value="1"/>
</dbReference>
<evidence type="ECO:0000256" key="3">
    <source>
        <dbReference type="ARBA" id="ARBA00022763"/>
    </source>
</evidence>
<dbReference type="PaxDb" id="7165-AGAP003190-PA"/>
<evidence type="ECO:0000313" key="11">
    <source>
        <dbReference type="EMBL" id="EAA08481.5"/>
    </source>
</evidence>
<evidence type="ECO:0000256" key="9">
    <source>
        <dbReference type="SAM" id="MobiDB-lite"/>
    </source>
</evidence>
<dbReference type="PhylomeDB" id="Q7QBF8"/>
<dbReference type="GO" id="GO:0005524">
    <property type="term" value="F:ATP binding"/>
    <property type="evidence" value="ECO:0007669"/>
    <property type="project" value="UniProtKB-UniRule"/>
</dbReference>
<dbReference type="VEuPathDB" id="VectorBase:AGAP003190"/>
<feature type="domain" description="DNA mismatch repair proteins mutS family" evidence="10">
    <location>
        <begin position="1141"/>
        <end position="1157"/>
    </location>
</feature>
<feature type="region of interest" description="Disordered" evidence="9">
    <location>
        <begin position="1"/>
        <end position="185"/>
    </location>
</feature>
<dbReference type="FunFam" id="3.30.420.110:FF:000027">
    <property type="entry name" value="DNA mismatch repair protein"/>
    <property type="match status" value="1"/>
</dbReference>
<dbReference type="PIRSF" id="PIRSF037677">
    <property type="entry name" value="DNA_mis_repair_Msh6"/>
    <property type="match status" value="1"/>
</dbReference>
<reference evidence="11" key="1">
    <citation type="journal article" date="2002" name="Science">
        <title>The genome sequence of the malaria mosquito Anopheles gambiae.</title>
        <authorList>
            <person name="Holt R.A."/>
            <person name="Subramanian G.M."/>
            <person name="Halpern A."/>
            <person name="Sutton G.G."/>
            <person name="Charlab R."/>
            <person name="Nusskern D.R."/>
            <person name="Wincker P."/>
            <person name="Clark A.G."/>
            <person name="Ribeiro J.M."/>
            <person name="Wides R."/>
            <person name="Salzberg S.L."/>
            <person name="Loftus B."/>
            <person name="Yandell M."/>
            <person name="Majoros W.H."/>
            <person name="Rusch D.B."/>
            <person name="Lai Z."/>
            <person name="Kraft C.L."/>
            <person name="Abril J.F."/>
            <person name="Anthouard V."/>
            <person name="Arensburger P."/>
            <person name="Atkinson P.W."/>
            <person name="Baden H."/>
            <person name="de Berardinis V."/>
            <person name="Baldwin D."/>
            <person name="Benes V."/>
            <person name="Biedler J."/>
            <person name="Blass C."/>
            <person name="Bolanos R."/>
            <person name="Boscus D."/>
            <person name="Barnstead M."/>
            <person name="Cai S."/>
            <person name="Center A."/>
            <person name="Chaturverdi K."/>
            <person name="Christophides G.K."/>
            <person name="Chrystal M.A."/>
            <person name="Clamp M."/>
            <person name="Cravchik A."/>
            <person name="Curwen V."/>
            <person name="Dana A."/>
            <person name="Delcher A."/>
            <person name="Dew I."/>
            <person name="Evans C.A."/>
            <person name="Flanigan M."/>
            <person name="Grundschober-Freimoser A."/>
            <person name="Friedli L."/>
            <person name="Gu Z."/>
            <person name="Guan P."/>
            <person name="Guigo R."/>
            <person name="Hillenmeyer M.E."/>
            <person name="Hladun S.L."/>
            <person name="Hogan J.R."/>
            <person name="Hong Y.S."/>
            <person name="Hoover J."/>
            <person name="Jaillon O."/>
            <person name="Ke Z."/>
            <person name="Kodira C."/>
            <person name="Kokoza E."/>
            <person name="Koutsos A."/>
            <person name="Letunic I."/>
            <person name="Levitsky A."/>
            <person name="Liang Y."/>
            <person name="Lin J.J."/>
            <person name="Lobo N.F."/>
            <person name="Lopez J.R."/>
            <person name="Malek J.A."/>
            <person name="McIntosh T.C."/>
            <person name="Meister S."/>
            <person name="Miller J."/>
            <person name="Mobarry C."/>
            <person name="Mongin E."/>
            <person name="Murphy S.D."/>
            <person name="O'Brochta D.A."/>
            <person name="Pfannkoch C."/>
            <person name="Qi R."/>
            <person name="Regier M.A."/>
            <person name="Remington K."/>
            <person name="Shao H."/>
            <person name="Sharakhova M.V."/>
            <person name="Sitter C.D."/>
            <person name="Shetty J."/>
            <person name="Smith T.J."/>
            <person name="Strong R."/>
            <person name="Sun J."/>
            <person name="Thomasova D."/>
            <person name="Ton L.Q."/>
            <person name="Topalis P."/>
            <person name="Tu Z."/>
            <person name="Unger M.F."/>
            <person name="Walenz B."/>
            <person name="Wang A."/>
            <person name="Wang J."/>
            <person name="Wang M."/>
            <person name="Wang X."/>
            <person name="Woodford K.J."/>
            <person name="Wortman J.R."/>
            <person name="Wu M."/>
            <person name="Yao A."/>
            <person name="Zdobnov E.M."/>
            <person name="Zhang H."/>
            <person name="Zhao Q."/>
            <person name="Zhao S."/>
            <person name="Zhu S.C."/>
            <person name="Zhimulev I."/>
            <person name="Coluzzi M."/>
            <person name="della Torre A."/>
            <person name="Roth C.W."/>
            <person name="Louis C."/>
            <person name="Kalush F."/>
            <person name="Mural R.J."/>
            <person name="Myers E.W."/>
            <person name="Adams M.D."/>
            <person name="Smith H.O."/>
            <person name="Broder S."/>
            <person name="Gardner M.J."/>
            <person name="Fraser C.M."/>
            <person name="Birney E."/>
            <person name="Bork P."/>
            <person name="Brey P.T."/>
            <person name="Venter J.C."/>
            <person name="Weissenbach J."/>
            <person name="Kafatos F.C."/>
            <person name="Collins F.H."/>
            <person name="Hoffman S.L."/>
        </authorList>
    </citation>
    <scope>NUCLEOTIDE SEQUENCE [LARGE SCALE GENOMIC DNA]</scope>
    <source>
        <strain evidence="11">PEST</strain>
    </source>
</reference>
<proteinExistence type="inferred from homology"/>
<keyword evidence="6 7" id="KW-0234">DNA repair</keyword>
<dbReference type="CDD" id="cd03286">
    <property type="entry name" value="ABC_MSH6_euk"/>
    <property type="match status" value="1"/>
</dbReference>
<feature type="compositionally biased region" description="Basic and acidic residues" evidence="9">
    <location>
        <begin position="264"/>
        <end position="278"/>
    </location>
</feature>
<dbReference type="InterPro" id="IPR027417">
    <property type="entry name" value="P-loop_NTPase"/>
</dbReference>
<dbReference type="FunFam" id="1.10.1420.10:FF:000005">
    <property type="entry name" value="DNA mismatch repair protein"/>
    <property type="match status" value="1"/>
</dbReference>
<keyword evidence="3 6" id="KW-0227">DNA damage</keyword>
<feature type="region of interest" description="Disordered" evidence="9">
    <location>
        <begin position="264"/>
        <end position="288"/>
    </location>
</feature>
<dbReference type="SMART" id="SM00533">
    <property type="entry name" value="MUTSd"/>
    <property type="match status" value="1"/>
</dbReference>
<comment type="similarity">
    <text evidence="1 6 7">Belongs to the DNA mismatch repair MutS family.</text>
</comment>
<dbReference type="EMBL" id="AAAB01008879">
    <property type="protein sequence ID" value="EAA08481.5"/>
    <property type="molecule type" value="Genomic_DNA"/>
</dbReference>
<dbReference type="Pfam" id="PF05192">
    <property type="entry name" value="MutS_III"/>
    <property type="match status" value="1"/>
</dbReference>
<reference evidence="11" key="2">
    <citation type="submission" date="2002-03" db="EMBL/GenBank/DDBJ databases">
        <authorList>
            <consortium name="The Anopheles Genome Sequencing Consortium"/>
        </authorList>
    </citation>
    <scope>NUCLEOTIDE SEQUENCE</scope>
    <source>
        <strain evidence="11">PEST</strain>
    </source>
</reference>
<feature type="compositionally biased region" description="Basic and acidic residues" evidence="9">
    <location>
        <begin position="154"/>
        <end position="171"/>
    </location>
</feature>
<dbReference type="STRING" id="7165.Q7QBF8"/>
<accession>Q7QBF8</accession>
<reference evidence="11" key="4">
    <citation type="journal article" date="2007" name="Genome Biol.">
        <title>Update of the Anopheles gambiae PEST genome assembly.</title>
        <authorList>
            <person name="Sharakhova M.V."/>
            <person name="Hammond M.P."/>
            <person name="Lobo N.F."/>
            <person name="Krzywinski J."/>
            <person name="Unger M.F."/>
            <person name="Hillenmeyer M.E."/>
            <person name="Bruggner R.V."/>
            <person name="Birney E."/>
            <person name="Collins F.H."/>
        </authorList>
    </citation>
    <scope>NUCLEOTIDE SEQUENCE</scope>
    <source>
        <strain evidence="11">PEST</strain>
    </source>
</reference>
<dbReference type="eggNOG" id="KOG0217">
    <property type="taxonomic scope" value="Eukaryota"/>
</dbReference>
<organism evidence="11">
    <name type="scientific">Anopheles gambiae</name>
    <name type="common">African malaria mosquito</name>
    <dbReference type="NCBI Taxonomy" id="7165"/>
    <lineage>
        <taxon>Eukaryota</taxon>
        <taxon>Metazoa</taxon>
        <taxon>Ecdysozoa</taxon>
        <taxon>Arthropoda</taxon>
        <taxon>Hexapoda</taxon>
        <taxon>Insecta</taxon>
        <taxon>Pterygota</taxon>
        <taxon>Neoptera</taxon>
        <taxon>Endopterygota</taxon>
        <taxon>Diptera</taxon>
        <taxon>Nematocera</taxon>
        <taxon>Culicoidea</taxon>
        <taxon>Culicidae</taxon>
        <taxon>Anophelinae</taxon>
        <taxon>Anopheles</taxon>
    </lineage>
</organism>
<reference evidence="11" key="3">
    <citation type="journal article" date="2004" name="Trends Parasitol.">
        <title>The Anopheles gambiae genome: an update.</title>
        <authorList>
            <person name="Mongin E."/>
            <person name="Louis C."/>
            <person name="Holt R.A."/>
            <person name="Birney E."/>
            <person name="Collins F.H."/>
        </authorList>
    </citation>
    <scope>NUCLEOTIDE SEQUENCE</scope>
    <source>
        <strain evidence="11">PEST</strain>
    </source>
</reference>
<dbReference type="SMART" id="SM00534">
    <property type="entry name" value="MUTSac"/>
    <property type="match status" value="1"/>
</dbReference>
<dbReference type="PANTHER" id="PTHR11361">
    <property type="entry name" value="DNA MISMATCH REPAIR PROTEIN MUTS FAMILY MEMBER"/>
    <property type="match status" value="1"/>
</dbReference>
<dbReference type="SUPFAM" id="SSF55271">
    <property type="entry name" value="DNA repair protein MutS, domain I"/>
    <property type="match status" value="1"/>
</dbReference>
<sequence length="1290" mass="144091">MSKSKEKFPSSPNTLHNYFARSPASTKKPPGANPSTPTSALAAGPKAISSASSPQANSGTPKSSKAAVKKEIESAGKEKRPAVVKPDADEGDDEPIGTQKKRRRILLLDDTSDNEEEDAGGRNNENKPNNNNNQEGYDEQTGTKRFALLSTFERPLETADTSERQAGKGEKPLGGTDEGPVQKKIKLEALAEPHDEDPGAVLDEPTVWTHQKLDFLKPNKIKDIHGNRPGSEKYDNRTLFVPDSYLNTLTPRFALLSTFERPLETADTSERQAGKGEKPLGGTDEGPVQKKIKLEALAEPHDEDPGAVLDEPTVWTHQKLDFLKPNKIKDIHGNRPGSEKYDNRTLFVPDSYLNTLTPAMRQWWILKSKNFDCVLFFKVGKFYELYHMDAEVGVTELGFSFMKGEFAHSGFPEAAYDRMSTTLVEKGYKVARVEQTETPDMMQERCKVERTTSKYDKVVRREICQITVMGTEVFGQQVTITANHQPRYMLAITESGRQGTAGCRYGVCFIDTSIGLFHLGEFEDDNQQSRLLTFLSHYPPVLVLHERATPSEGMQRIFKTLLANVKREALTAGTQLWTGEKTLKYLAETVYGGSSSEGSKWPATLRTMLDETDSLGLTPKESYQLALKALGGCVWYLQRCLLDQQVLSLATFEEYVPLDEHRETTETIAKRIDDAARAKRFMVLDSITLNNLKIVGSEGSLVDRMDHCCSKFGKRLLYNWVCAPSCIKEEILQRQEAVTELIENVDLLQDVRQILGQLPDMERHLAQIHGFGLALRDHPARRAILYEEHVYGKKKMRDFIATLKGFQSLLPLPQMFASVHSQLLVRLTQKANSNPAGAFPSMEKQIEFFESSFDHEKALKSGSIVPEKGLDTEYDTIEQEIKDLNAELEAYLAEQSKFFGCTVKYFGNDKKRFQLEVPEGRAKKATGDYTLEGTKTGKNATKRFHTEETRRFLKQMMLLEDRRKSVLKDLARRIFERFSRDYDMWKGCIELVATLDVLTSLAEYARTEGLSCVPVLLSKDETIGGKSFIEIEEGIHPCLSSEAAENFIPNGTAIGGDGKANLVLLTGPNMGGKSTLMRQVGLLAVLSQIGSRLPAEACRMTLIDRIFTRLGASDDIMAGHSTFLVELNETSAILKHATADSLVLLDELGRGTATYDGTAVAGAVVHFLADLKCRTMFSTHYHNLVDSFHEDPRIALGHMACMVENEEGDDPTQETVTFLYRYTDGACPKSYGFNAAKLAGMPTAIIKRAYELSKTVEKEALKRKILMKLLKQAPQNEIKDLVVKLKSFQF</sequence>
<dbReference type="GO" id="GO:0030983">
    <property type="term" value="F:mismatched DNA binding"/>
    <property type="evidence" value="ECO:0007669"/>
    <property type="project" value="UniProtKB-UniRule"/>
</dbReference>
<protein>
    <recommendedName>
        <fullName evidence="6">DNA mismatch repair protein</fullName>
    </recommendedName>
</protein>
<dbReference type="Pfam" id="PF05188">
    <property type="entry name" value="MutS_II"/>
    <property type="match status" value="1"/>
</dbReference>
<gene>
    <name evidence="11" type="ORF">AgaP_AGAP003190</name>
</gene>
<dbReference type="Pfam" id="PF00488">
    <property type="entry name" value="MutS_V"/>
    <property type="match status" value="1"/>
</dbReference>
<keyword evidence="4 6" id="KW-0067">ATP-binding</keyword>
<dbReference type="VEuPathDB" id="VectorBase:AGAMI1_001462"/>
<dbReference type="InterPro" id="IPR017261">
    <property type="entry name" value="DNA_mismatch_repair_MutS/MSH"/>
</dbReference>
<dbReference type="InterPro" id="IPR007696">
    <property type="entry name" value="DNA_mismatch_repair_MutS_core"/>
</dbReference>
<evidence type="ECO:0000256" key="2">
    <source>
        <dbReference type="ARBA" id="ARBA00022741"/>
    </source>
</evidence>
<dbReference type="Pfam" id="PF01624">
    <property type="entry name" value="MutS_I"/>
    <property type="match status" value="1"/>
</dbReference>
<evidence type="ECO:0000256" key="6">
    <source>
        <dbReference type="PIRNR" id="PIRNR037677"/>
    </source>
</evidence>
<dbReference type="FunFam" id="3.40.50.300:FF:002677">
    <property type="entry name" value="DNA mismatch repair protein"/>
    <property type="match status" value="1"/>
</dbReference>
<dbReference type="OMA" id="TPMMAQY"/>
<evidence type="ECO:0000256" key="1">
    <source>
        <dbReference type="ARBA" id="ARBA00006271"/>
    </source>
</evidence>
<dbReference type="FunFam" id="3.40.1170.10:FF:000002">
    <property type="entry name" value="DNA mismatch repair protein"/>
    <property type="match status" value="1"/>
</dbReference>
<name>Q7QBF8_ANOGA</name>
<evidence type="ECO:0000256" key="4">
    <source>
        <dbReference type="ARBA" id="ARBA00022840"/>
    </source>
</evidence>
<dbReference type="InterPro" id="IPR036187">
    <property type="entry name" value="DNA_mismatch_repair_MutS_sf"/>
</dbReference>
<dbReference type="Pfam" id="PF05190">
    <property type="entry name" value="MutS_IV"/>
    <property type="match status" value="1"/>
</dbReference>
<dbReference type="Gene3D" id="3.40.50.300">
    <property type="entry name" value="P-loop containing nucleotide triphosphate hydrolases"/>
    <property type="match status" value="1"/>
</dbReference>
<keyword evidence="5 6" id="KW-0238">DNA-binding</keyword>
<dbReference type="GO" id="GO:0006298">
    <property type="term" value="P:mismatch repair"/>
    <property type="evidence" value="ECO:0007669"/>
    <property type="project" value="InterPro"/>
</dbReference>
<comment type="caution">
    <text evidence="11">The sequence shown here is derived from an EMBL/GenBank/DDBJ whole genome shotgun (WGS) entry which is preliminary data.</text>
</comment>
<dbReference type="Gene3D" id="3.40.1170.10">
    <property type="entry name" value="DNA repair protein MutS, domain I"/>
    <property type="match status" value="2"/>
</dbReference>
<dbReference type="InterPro" id="IPR007860">
    <property type="entry name" value="DNA_mmatch_repair_MutS_con_dom"/>
</dbReference>
<evidence type="ECO:0000259" key="10">
    <source>
        <dbReference type="PROSITE" id="PS00486"/>
    </source>
</evidence>
<dbReference type="SUPFAM" id="SSF52540">
    <property type="entry name" value="P-loop containing nucleoside triphosphate hydrolases"/>
    <property type="match status" value="1"/>
</dbReference>
<dbReference type="Gene3D" id="1.10.1420.10">
    <property type="match status" value="2"/>
</dbReference>
<dbReference type="InterPro" id="IPR045076">
    <property type="entry name" value="MutS"/>
</dbReference>
<evidence type="ECO:0000256" key="5">
    <source>
        <dbReference type="ARBA" id="ARBA00023125"/>
    </source>
</evidence>
<feature type="compositionally biased region" description="Polar residues" evidence="9">
    <location>
        <begin position="49"/>
        <end position="63"/>
    </location>
</feature>
<keyword evidence="2 6" id="KW-0547">Nucleotide-binding</keyword>
<dbReference type="InterPro" id="IPR036678">
    <property type="entry name" value="MutS_con_dom_sf"/>
</dbReference>
<feature type="coiled-coil region" evidence="8">
    <location>
        <begin position="867"/>
        <end position="894"/>
    </location>
</feature>
<dbReference type="GO" id="GO:0140664">
    <property type="term" value="F:ATP-dependent DNA damage sensor activity"/>
    <property type="evidence" value="ECO:0007669"/>
    <property type="project" value="InterPro"/>
</dbReference>
<dbReference type="PANTHER" id="PTHR11361:SF148">
    <property type="entry name" value="DNA MISMATCH REPAIR PROTEIN MSH6"/>
    <property type="match status" value="1"/>
</dbReference>
<evidence type="ECO:0000256" key="7">
    <source>
        <dbReference type="RuleBase" id="RU003756"/>
    </source>
</evidence>
<comment type="function">
    <text evidence="6 7">Component of the post-replicative DNA mismatch repair system (MMR).</text>
</comment>
<dbReference type="InterPro" id="IPR000432">
    <property type="entry name" value="DNA_mismatch_repair_MutS_C"/>
</dbReference>
<dbReference type="Gene3D" id="3.30.420.110">
    <property type="entry name" value="MutS, connector domain"/>
    <property type="match status" value="1"/>
</dbReference>
<keyword evidence="8" id="KW-0175">Coiled coil</keyword>
<dbReference type="SUPFAM" id="SSF48334">
    <property type="entry name" value="DNA repair protein MutS, domain III"/>
    <property type="match status" value="1"/>
</dbReference>
<reference evidence="11" key="5">
    <citation type="submission" date="2011-05" db="EMBL/GenBank/DDBJ databases">
        <authorList>
            <consortium name="VectorBase"/>
        </authorList>
    </citation>
    <scope>NUCLEOTIDE SEQUENCE</scope>
    <source>
        <strain evidence="11">PEST</strain>
    </source>
</reference>
<dbReference type="InterPro" id="IPR016151">
    <property type="entry name" value="DNA_mismatch_repair_MutS_N"/>
</dbReference>